<accession>A0A7W2ISA6</accession>
<evidence type="ECO:0000313" key="2">
    <source>
        <dbReference type="Proteomes" id="UP000571701"/>
    </source>
</evidence>
<evidence type="ECO:0000313" key="1">
    <source>
        <dbReference type="EMBL" id="MBA5761271.1"/>
    </source>
</evidence>
<sequence>MNNLKMRFFLATILVLSISLITAKFQAVYETQFESEWHPQGSFEVHLFFEQPNGG</sequence>
<gene>
    <name evidence="1" type="ORF">H2O73_02855</name>
</gene>
<reference evidence="1 2" key="1">
    <citation type="submission" date="2020-07" db="EMBL/GenBank/DDBJ databases">
        <title>Vibrio marinisediminis sp. nov., isolated from marine sediment.</title>
        <authorList>
            <person name="Ji X."/>
        </authorList>
    </citation>
    <scope>NUCLEOTIDE SEQUENCE [LARGE SCALE GENOMIC DNA]</scope>
    <source>
        <strain evidence="1 2">404</strain>
    </source>
</reference>
<dbReference type="Proteomes" id="UP000571701">
    <property type="component" value="Unassembled WGS sequence"/>
</dbReference>
<keyword evidence="2" id="KW-1185">Reference proteome</keyword>
<dbReference type="RefSeq" id="WP_182106317.1">
    <property type="nucleotide sequence ID" value="NZ_JACFYF010000001.1"/>
</dbReference>
<proteinExistence type="predicted"/>
<dbReference type="AlphaFoldDB" id="A0A7W2ISA6"/>
<name>A0A7W2ISA6_9VIBR</name>
<dbReference type="EMBL" id="JACFYF010000001">
    <property type="protein sequence ID" value="MBA5761271.1"/>
    <property type="molecule type" value="Genomic_DNA"/>
</dbReference>
<protein>
    <submittedName>
        <fullName evidence="1">Uncharacterized protein</fullName>
    </submittedName>
</protein>
<comment type="caution">
    <text evidence="1">The sequence shown here is derived from an EMBL/GenBank/DDBJ whole genome shotgun (WGS) entry which is preliminary data.</text>
</comment>
<organism evidence="1 2">
    <name type="scientific">Vibrio marinisediminis</name>
    <dbReference type="NCBI Taxonomy" id="2758441"/>
    <lineage>
        <taxon>Bacteria</taxon>
        <taxon>Pseudomonadati</taxon>
        <taxon>Pseudomonadota</taxon>
        <taxon>Gammaproteobacteria</taxon>
        <taxon>Vibrionales</taxon>
        <taxon>Vibrionaceae</taxon>
        <taxon>Vibrio</taxon>
    </lineage>
</organism>